<reference evidence="1 2" key="1">
    <citation type="submission" date="2023-02" db="EMBL/GenBank/DDBJ databases">
        <title>Bacterial whole genome sequence for Curvibacter sp. HBC28.</title>
        <authorList>
            <person name="Le V."/>
            <person name="Ko S.-R."/>
            <person name="Ahn C.-Y."/>
            <person name="Oh H.-M."/>
        </authorList>
    </citation>
    <scope>NUCLEOTIDE SEQUENCE [LARGE SCALE GENOMIC DNA]</scope>
    <source>
        <strain evidence="1 2">HBC28</strain>
    </source>
</reference>
<evidence type="ECO:0000313" key="1">
    <source>
        <dbReference type="EMBL" id="MDD0816249.1"/>
    </source>
</evidence>
<organism evidence="1 2">
    <name type="scientific">Curvibacter microcysteis</name>
    <dbReference type="NCBI Taxonomy" id="3026419"/>
    <lineage>
        <taxon>Bacteria</taxon>
        <taxon>Pseudomonadati</taxon>
        <taxon>Pseudomonadota</taxon>
        <taxon>Betaproteobacteria</taxon>
        <taxon>Burkholderiales</taxon>
        <taxon>Comamonadaceae</taxon>
        <taxon>Curvibacter</taxon>
    </lineage>
</organism>
<accession>A0ABT5MI29</accession>
<gene>
    <name evidence="1" type="ORF">PSQ39_16535</name>
</gene>
<comment type="caution">
    <text evidence="1">The sequence shown here is derived from an EMBL/GenBank/DDBJ whole genome shotgun (WGS) entry which is preliminary data.</text>
</comment>
<dbReference type="Pfam" id="PF07606">
    <property type="entry name" value="DUF1569"/>
    <property type="match status" value="1"/>
</dbReference>
<protein>
    <submittedName>
        <fullName evidence="1">DUF1569 domain-containing protein</fullName>
    </submittedName>
</protein>
<dbReference type="InterPro" id="IPR011463">
    <property type="entry name" value="DUF1569"/>
</dbReference>
<dbReference type="Proteomes" id="UP001528672">
    <property type="component" value="Unassembled WGS sequence"/>
</dbReference>
<name>A0ABT5MI29_9BURK</name>
<evidence type="ECO:0000313" key="2">
    <source>
        <dbReference type="Proteomes" id="UP001528672"/>
    </source>
</evidence>
<dbReference type="RefSeq" id="WP_273927949.1">
    <property type="nucleotide sequence ID" value="NZ_JAQSIO010000007.1"/>
</dbReference>
<dbReference type="EMBL" id="JAQSIO010000007">
    <property type="protein sequence ID" value="MDD0816249.1"/>
    <property type="molecule type" value="Genomic_DNA"/>
</dbReference>
<keyword evidence="2" id="KW-1185">Reference proteome</keyword>
<proteinExistence type="predicted"/>
<sequence>MANNSITKVQSLDDALRWLDQVDRAGSVRSGTDWKMLAVFEHLAQSIEMSLDGFPQPKSAVFQQTAGALAFSFFKWRGQMSHGLTEPIPGAPALNQQEAWQPGALRLRAAIARFQAHTGPLQPHFAYGALSRADYGLAHTFHIANHQDAIVVA</sequence>